<evidence type="ECO:0000256" key="5">
    <source>
        <dbReference type="ARBA" id="ARBA00023295"/>
    </source>
</evidence>
<dbReference type="FunFam" id="3.20.20.80:FF:000013">
    <property type="entry name" value="lactase-phlorizin hydrolase"/>
    <property type="match status" value="1"/>
</dbReference>
<reference evidence="7" key="1">
    <citation type="submission" date="2020-08" db="EMBL/GenBank/DDBJ databases">
        <title>Genome sequencing and assembly of the red palm weevil Rhynchophorus ferrugineus.</title>
        <authorList>
            <person name="Dias G.B."/>
            <person name="Bergman C.M."/>
            <person name="Manee M."/>
        </authorList>
    </citation>
    <scope>NUCLEOTIDE SEQUENCE</scope>
    <source>
        <strain evidence="7">AA-2017</strain>
        <tissue evidence="7">Whole larva</tissue>
    </source>
</reference>
<dbReference type="Proteomes" id="UP000625711">
    <property type="component" value="Unassembled WGS sequence"/>
</dbReference>
<dbReference type="SUPFAM" id="SSF51445">
    <property type="entry name" value="(Trans)glycosidases"/>
    <property type="match status" value="2"/>
</dbReference>
<evidence type="ECO:0000313" key="7">
    <source>
        <dbReference type="EMBL" id="KAF7284523.1"/>
    </source>
</evidence>
<dbReference type="PRINTS" id="PR00131">
    <property type="entry name" value="GLHYDRLASE1"/>
</dbReference>
<dbReference type="InterPro" id="IPR017853">
    <property type="entry name" value="GH"/>
</dbReference>
<keyword evidence="4" id="KW-0325">Glycoprotein</keyword>
<keyword evidence="5" id="KW-0326">Glycosidase</keyword>
<sequence length="591" mass="66236">MKLLVVNIIVNLSTSSKDANICERARSGFKNKNQTMLAKREVRSLGAKTFPENFLFGAAGASYQIEGGWDEDGKGLSMWDVYAHTPGNIKNGDTGDIACDSYHKYKEDVALLKQLGLNVYRSLGAKTFPENFLFGAAGASYQIEGGWDEDGKGLSMWDVYAHTPGNIKNGDTGDIACDSYHKYKEDVALLKQLGLNVYRFSISWPRILPNGTPTQINQAGINYYKNLIKELKAADIEPLVTLYHWDLPLHLLELGGWLNPRLADYFGDYARIVFENFGDDVKYWITLNEPGTTCTQGYEAGIHAPGLNLTGEAVYQCSYVSLLAHAKAYHIYDTEFRAKQGGKVTLNLACGWYYPQTESEEDAEAVRRSLDFNCGIYADPIFKGNWPQSMIDRIRERSKLEGYSFSRLPDFTEQEKSQINGTADYVSLNMYTSRVVWHISDYPIGPTPSLDLDLSVGSGVDPSWPASASSWLFSDPPGVRYLLNYLRDTYNPSEFVITENGWSDVGELDDQGRLAYWKGYLSNILDAIVDDGINVIGYTAWSLLDNFEWAEGYTQRFGMIQVDFNDPNRTRTLKSSAKWYSGVVSTGQIDP</sequence>
<evidence type="ECO:0000256" key="2">
    <source>
        <dbReference type="ARBA" id="ARBA00011738"/>
    </source>
</evidence>
<dbReference type="Gene3D" id="3.20.20.80">
    <property type="entry name" value="Glycosidases"/>
    <property type="match status" value="2"/>
</dbReference>
<organism evidence="7 8">
    <name type="scientific">Rhynchophorus ferrugineus</name>
    <name type="common">Red palm weevil</name>
    <name type="synonym">Curculio ferrugineus</name>
    <dbReference type="NCBI Taxonomy" id="354439"/>
    <lineage>
        <taxon>Eukaryota</taxon>
        <taxon>Metazoa</taxon>
        <taxon>Ecdysozoa</taxon>
        <taxon>Arthropoda</taxon>
        <taxon>Hexapoda</taxon>
        <taxon>Insecta</taxon>
        <taxon>Pterygota</taxon>
        <taxon>Neoptera</taxon>
        <taxon>Endopterygota</taxon>
        <taxon>Coleoptera</taxon>
        <taxon>Polyphaga</taxon>
        <taxon>Cucujiformia</taxon>
        <taxon>Curculionidae</taxon>
        <taxon>Dryophthorinae</taxon>
        <taxon>Rhynchophorus</taxon>
    </lineage>
</organism>
<dbReference type="AlphaFoldDB" id="A0A834IT12"/>
<keyword evidence="3" id="KW-0378">Hydrolase</keyword>
<gene>
    <name evidence="7" type="ORF">GWI33_022109</name>
</gene>
<dbReference type="PANTHER" id="PTHR10353">
    <property type="entry name" value="GLYCOSYL HYDROLASE"/>
    <property type="match status" value="1"/>
</dbReference>
<dbReference type="InterPro" id="IPR001360">
    <property type="entry name" value="Glyco_hydro_1"/>
</dbReference>
<proteinExistence type="inferred from homology"/>
<keyword evidence="8" id="KW-1185">Reference proteome</keyword>
<dbReference type="GO" id="GO:0005975">
    <property type="term" value="P:carbohydrate metabolic process"/>
    <property type="evidence" value="ECO:0007669"/>
    <property type="project" value="InterPro"/>
</dbReference>
<dbReference type="InterPro" id="IPR033132">
    <property type="entry name" value="GH_1_N_CS"/>
</dbReference>
<evidence type="ECO:0000256" key="1">
    <source>
        <dbReference type="ARBA" id="ARBA00010838"/>
    </source>
</evidence>
<accession>A0A834IT12</accession>
<dbReference type="PROSITE" id="PS00653">
    <property type="entry name" value="GLYCOSYL_HYDROL_F1_2"/>
    <property type="match status" value="2"/>
</dbReference>
<dbReference type="EMBL" id="JAACXV010000077">
    <property type="protein sequence ID" value="KAF7284523.1"/>
    <property type="molecule type" value="Genomic_DNA"/>
</dbReference>
<evidence type="ECO:0000256" key="6">
    <source>
        <dbReference type="RuleBase" id="RU003690"/>
    </source>
</evidence>
<evidence type="ECO:0000256" key="3">
    <source>
        <dbReference type="ARBA" id="ARBA00022801"/>
    </source>
</evidence>
<comment type="caution">
    <text evidence="7">The sequence shown here is derived from an EMBL/GenBank/DDBJ whole genome shotgun (WGS) entry which is preliminary data.</text>
</comment>
<dbReference type="GO" id="GO:0008422">
    <property type="term" value="F:beta-glucosidase activity"/>
    <property type="evidence" value="ECO:0007669"/>
    <property type="project" value="TreeGrafter"/>
</dbReference>
<evidence type="ECO:0000256" key="4">
    <source>
        <dbReference type="ARBA" id="ARBA00023180"/>
    </source>
</evidence>
<comment type="similarity">
    <text evidence="1 6">Belongs to the glycosyl hydrolase 1 family.</text>
</comment>
<dbReference type="Pfam" id="PF00232">
    <property type="entry name" value="Glyco_hydro_1"/>
    <property type="match status" value="2"/>
</dbReference>
<dbReference type="PANTHER" id="PTHR10353:SF36">
    <property type="entry name" value="LP05116P"/>
    <property type="match status" value="1"/>
</dbReference>
<name>A0A834IT12_RHYFE</name>
<dbReference type="OrthoDB" id="65569at2759"/>
<comment type="subunit">
    <text evidence="2">Homodimer.</text>
</comment>
<evidence type="ECO:0000313" key="8">
    <source>
        <dbReference type="Proteomes" id="UP000625711"/>
    </source>
</evidence>
<protein>
    <submittedName>
        <fullName evidence="7">Uncharacterized protein</fullName>
    </submittedName>
</protein>